<dbReference type="GO" id="GO:0009029">
    <property type="term" value="F:lipid-A 4'-kinase activity"/>
    <property type="evidence" value="ECO:0007669"/>
    <property type="project" value="UniProtKB-UniRule"/>
</dbReference>
<dbReference type="HAMAP" id="MF_00409">
    <property type="entry name" value="LpxK"/>
    <property type="match status" value="1"/>
</dbReference>
<dbReference type="OrthoDB" id="9766423at2"/>
<evidence type="ECO:0000256" key="8">
    <source>
        <dbReference type="ARBA" id="ARBA00022741"/>
    </source>
</evidence>
<dbReference type="SUPFAM" id="SSF52540">
    <property type="entry name" value="P-loop containing nucleoside triphosphate hydrolases"/>
    <property type="match status" value="1"/>
</dbReference>
<keyword evidence="9 13" id="KW-0418">Kinase</keyword>
<protein>
    <recommendedName>
        <fullName evidence="4 13">Tetraacyldisaccharide 4'-kinase</fullName>
        <ecNumber evidence="3 13">2.7.1.130</ecNumber>
    </recommendedName>
    <alternativeName>
        <fullName evidence="12 13">Lipid A 4'-kinase</fullName>
    </alternativeName>
</protein>
<proteinExistence type="inferred from homology"/>
<keyword evidence="10 13" id="KW-0067">ATP-binding</keyword>
<sequence length="339" mass="38620">MKDLRKILWPFSVPYDGVTRVRNYLFEKGIFEQKSYDFPVIGIGNLSVGGTGKTPMTEYVLHLLKEEYHLATLSRGYGRSTKGFLPVTPEDHASEVGDEPLQFAIKFEQVAVAVCEDRQTGIAKLMQQTPKPEVVVLDDVFQHRKVQPGYLIMLTAYNDLFYKDLVLPAGNLRESRQGASRAHCIVVTKCPSSLGEREMQAIQMKIGAYSNASVYFSSIGYGEIQGNPAFTDYSTLRNKKITVVTGIAKPEPFFDFLKGKNLNFEALRFKDHHNFTPKELQALDQHEVILTTEKDYMRLNGKLHKATLLYVPIEMQFLKETERFNNDLLNFVKQHVPKE</sequence>
<gene>
    <name evidence="13" type="primary">lpxK</name>
    <name evidence="14" type="ORF">SAMN04487999_2535</name>
</gene>
<evidence type="ECO:0000256" key="1">
    <source>
        <dbReference type="ARBA" id="ARBA00002274"/>
    </source>
</evidence>
<evidence type="ECO:0000256" key="11">
    <source>
        <dbReference type="ARBA" id="ARBA00023098"/>
    </source>
</evidence>
<dbReference type="GO" id="GO:0009244">
    <property type="term" value="P:lipopolysaccharide core region biosynthetic process"/>
    <property type="evidence" value="ECO:0007669"/>
    <property type="project" value="TreeGrafter"/>
</dbReference>
<comment type="pathway">
    <text evidence="2 13">Glycolipid biosynthesis; lipid IV(A) biosynthesis; lipid IV(A) from (3R)-3-hydroxytetradecanoyl-[acyl-carrier-protein] and UDP-N-acetyl-alpha-D-glucosamine: step 6/6.</text>
</comment>
<dbReference type="GO" id="GO:0005524">
    <property type="term" value="F:ATP binding"/>
    <property type="evidence" value="ECO:0007669"/>
    <property type="project" value="UniProtKB-UniRule"/>
</dbReference>
<dbReference type="GO" id="GO:0005886">
    <property type="term" value="C:plasma membrane"/>
    <property type="evidence" value="ECO:0007669"/>
    <property type="project" value="TreeGrafter"/>
</dbReference>
<keyword evidence="8 13" id="KW-0547">Nucleotide-binding</keyword>
<evidence type="ECO:0000256" key="10">
    <source>
        <dbReference type="ARBA" id="ARBA00022840"/>
    </source>
</evidence>
<dbReference type="Proteomes" id="UP000184240">
    <property type="component" value="Unassembled WGS sequence"/>
</dbReference>
<evidence type="ECO:0000313" key="14">
    <source>
        <dbReference type="EMBL" id="SHI17374.1"/>
    </source>
</evidence>
<evidence type="ECO:0000256" key="12">
    <source>
        <dbReference type="ARBA" id="ARBA00029757"/>
    </source>
</evidence>
<evidence type="ECO:0000256" key="3">
    <source>
        <dbReference type="ARBA" id="ARBA00012071"/>
    </source>
</evidence>
<evidence type="ECO:0000256" key="9">
    <source>
        <dbReference type="ARBA" id="ARBA00022777"/>
    </source>
</evidence>
<dbReference type="PANTHER" id="PTHR42724">
    <property type="entry name" value="TETRAACYLDISACCHARIDE 4'-KINASE"/>
    <property type="match status" value="1"/>
</dbReference>
<keyword evidence="11 13" id="KW-0443">Lipid metabolism</keyword>
<dbReference type="NCBIfam" id="TIGR00682">
    <property type="entry name" value="lpxK"/>
    <property type="match status" value="1"/>
</dbReference>
<dbReference type="AlphaFoldDB" id="A0A1M5YZN1"/>
<evidence type="ECO:0000256" key="4">
    <source>
        <dbReference type="ARBA" id="ARBA00016436"/>
    </source>
</evidence>
<accession>A0A1M5YZN1</accession>
<comment type="similarity">
    <text evidence="13">Belongs to the LpxK family.</text>
</comment>
<dbReference type="STRING" id="573501.SAMN04487999_2535"/>
<dbReference type="UniPathway" id="UPA00359">
    <property type="reaction ID" value="UER00482"/>
</dbReference>
<evidence type="ECO:0000256" key="2">
    <source>
        <dbReference type="ARBA" id="ARBA00004870"/>
    </source>
</evidence>
<dbReference type="RefSeq" id="WP_072983568.1">
    <property type="nucleotide sequence ID" value="NZ_FQXT01000004.1"/>
</dbReference>
<evidence type="ECO:0000256" key="6">
    <source>
        <dbReference type="ARBA" id="ARBA00022556"/>
    </source>
</evidence>
<reference evidence="15" key="1">
    <citation type="submission" date="2016-11" db="EMBL/GenBank/DDBJ databases">
        <authorList>
            <person name="Varghese N."/>
            <person name="Submissions S."/>
        </authorList>
    </citation>
    <scope>NUCLEOTIDE SEQUENCE [LARGE SCALE GENOMIC DNA]</scope>
    <source>
        <strain evidence="15">DSM 19859</strain>
    </source>
</reference>
<dbReference type="InterPro" id="IPR027417">
    <property type="entry name" value="P-loop_NTPase"/>
</dbReference>
<name>A0A1M5YZN1_9FLAO</name>
<evidence type="ECO:0000313" key="15">
    <source>
        <dbReference type="Proteomes" id="UP000184240"/>
    </source>
</evidence>
<organism evidence="14 15">
    <name type="scientific">Leeuwenhoekiella palythoae</name>
    <dbReference type="NCBI Taxonomy" id="573501"/>
    <lineage>
        <taxon>Bacteria</taxon>
        <taxon>Pseudomonadati</taxon>
        <taxon>Bacteroidota</taxon>
        <taxon>Flavobacteriia</taxon>
        <taxon>Flavobacteriales</taxon>
        <taxon>Flavobacteriaceae</taxon>
        <taxon>Leeuwenhoekiella</taxon>
    </lineage>
</organism>
<keyword evidence="6 13" id="KW-0441">Lipid A biosynthesis</keyword>
<evidence type="ECO:0000256" key="13">
    <source>
        <dbReference type="HAMAP-Rule" id="MF_00409"/>
    </source>
</evidence>
<dbReference type="GO" id="GO:0009245">
    <property type="term" value="P:lipid A biosynthetic process"/>
    <property type="evidence" value="ECO:0007669"/>
    <property type="project" value="UniProtKB-UniRule"/>
</dbReference>
<dbReference type="Pfam" id="PF02606">
    <property type="entry name" value="LpxK"/>
    <property type="match status" value="1"/>
</dbReference>
<keyword evidence="7 13" id="KW-0808">Transferase</keyword>
<evidence type="ECO:0000256" key="5">
    <source>
        <dbReference type="ARBA" id="ARBA00022516"/>
    </source>
</evidence>
<keyword evidence="5 13" id="KW-0444">Lipid biosynthesis</keyword>
<feature type="binding site" evidence="13">
    <location>
        <begin position="47"/>
        <end position="54"/>
    </location>
    <ligand>
        <name>ATP</name>
        <dbReference type="ChEBI" id="CHEBI:30616"/>
    </ligand>
</feature>
<dbReference type="InterPro" id="IPR003758">
    <property type="entry name" value="LpxK"/>
</dbReference>
<dbReference type="PANTHER" id="PTHR42724:SF1">
    <property type="entry name" value="TETRAACYLDISACCHARIDE 4'-KINASE, MITOCHONDRIAL-RELATED"/>
    <property type="match status" value="1"/>
</dbReference>
<dbReference type="EMBL" id="FQXT01000004">
    <property type="protein sequence ID" value="SHI17374.1"/>
    <property type="molecule type" value="Genomic_DNA"/>
</dbReference>
<dbReference type="EC" id="2.7.1.130" evidence="3 13"/>
<comment type="catalytic activity">
    <reaction evidence="13">
        <text>a lipid A disaccharide + ATP = a lipid IVA + ADP + H(+)</text>
        <dbReference type="Rhea" id="RHEA:67840"/>
        <dbReference type="ChEBI" id="CHEBI:15378"/>
        <dbReference type="ChEBI" id="CHEBI:30616"/>
        <dbReference type="ChEBI" id="CHEBI:176343"/>
        <dbReference type="ChEBI" id="CHEBI:176425"/>
        <dbReference type="ChEBI" id="CHEBI:456216"/>
        <dbReference type="EC" id="2.7.1.130"/>
    </reaction>
</comment>
<evidence type="ECO:0000256" key="7">
    <source>
        <dbReference type="ARBA" id="ARBA00022679"/>
    </source>
</evidence>
<comment type="function">
    <text evidence="1 13">Transfers the gamma-phosphate of ATP to the 4'-position of a tetraacyldisaccharide 1-phosphate intermediate (termed DS-1-P) to form tetraacyldisaccharide 1,4'-bis-phosphate (lipid IVA).</text>
</comment>